<dbReference type="AlphaFoldDB" id="A0A1M5BV84"/>
<evidence type="ECO:0000313" key="7">
    <source>
        <dbReference type="EMBL" id="SHF46474.1"/>
    </source>
</evidence>
<dbReference type="InterPro" id="IPR051265">
    <property type="entry name" value="HIBADH-related_NP60_sf"/>
</dbReference>
<feature type="domain" description="3-hydroxyisobutyrate dehydrogenase-like NAD-binding" evidence="6">
    <location>
        <begin position="181"/>
        <end position="294"/>
    </location>
</feature>
<dbReference type="Pfam" id="PF03446">
    <property type="entry name" value="NAD_binding_2"/>
    <property type="match status" value="1"/>
</dbReference>
<dbReference type="InterPro" id="IPR013328">
    <property type="entry name" value="6PGD_dom2"/>
</dbReference>
<protein>
    <submittedName>
        <fullName evidence="7">3-hydroxyisobutyrate dehydrogenase</fullName>
    </submittedName>
</protein>
<accession>A0A1M5BV84</accession>
<dbReference type="GO" id="GO:0051287">
    <property type="term" value="F:NAD binding"/>
    <property type="evidence" value="ECO:0007669"/>
    <property type="project" value="InterPro"/>
</dbReference>
<dbReference type="RefSeq" id="WP_234995681.1">
    <property type="nucleotide sequence ID" value="NZ_FQVN01000003.1"/>
</dbReference>
<dbReference type="GO" id="GO:0016491">
    <property type="term" value="F:oxidoreductase activity"/>
    <property type="evidence" value="ECO:0007669"/>
    <property type="project" value="UniProtKB-KW"/>
</dbReference>
<dbReference type="InterPro" id="IPR036291">
    <property type="entry name" value="NAD(P)-bd_dom_sf"/>
</dbReference>
<feature type="active site" evidence="4">
    <location>
        <position position="185"/>
    </location>
</feature>
<dbReference type="GO" id="GO:0050661">
    <property type="term" value="F:NADP binding"/>
    <property type="evidence" value="ECO:0007669"/>
    <property type="project" value="InterPro"/>
</dbReference>
<evidence type="ECO:0000259" key="5">
    <source>
        <dbReference type="Pfam" id="PF03446"/>
    </source>
</evidence>
<name>A0A1M5BV84_STRHI</name>
<dbReference type="Gene3D" id="1.10.1040.10">
    <property type="entry name" value="N-(1-d-carboxylethyl)-l-norvaline Dehydrogenase, domain 2"/>
    <property type="match status" value="1"/>
</dbReference>
<proteinExistence type="inferred from homology"/>
<evidence type="ECO:0000256" key="2">
    <source>
        <dbReference type="ARBA" id="ARBA00023002"/>
    </source>
</evidence>
<dbReference type="STRING" id="2017.SAMN05444320_103750"/>
<keyword evidence="8" id="KW-1185">Reference proteome</keyword>
<organism evidence="7 8">
    <name type="scientific">Streptoalloteichus hindustanus</name>
    <dbReference type="NCBI Taxonomy" id="2017"/>
    <lineage>
        <taxon>Bacteria</taxon>
        <taxon>Bacillati</taxon>
        <taxon>Actinomycetota</taxon>
        <taxon>Actinomycetes</taxon>
        <taxon>Pseudonocardiales</taxon>
        <taxon>Pseudonocardiaceae</taxon>
        <taxon>Streptoalloteichus</taxon>
    </lineage>
</organism>
<evidence type="ECO:0000313" key="8">
    <source>
        <dbReference type="Proteomes" id="UP000184501"/>
    </source>
</evidence>
<dbReference type="PIRSF" id="PIRSF000103">
    <property type="entry name" value="HIBADH"/>
    <property type="match status" value="1"/>
</dbReference>
<dbReference type="PANTHER" id="PTHR43580">
    <property type="entry name" value="OXIDOREDUCTASE GLYR1-RELATED"/>
    <property type="match status" value="1"/>
</dbReference>
<evidence type="ECO:0000259" key="6">
    <source>
        <dbReference type="Pfam" id="PF14833"/>
    </source>
</evidence>
<feature type="domain" description="6-phosphogluconate dehydrogenase NADP-binding" evidence="5">
    <location>
        <begin position="18"/>
        <end position="167"/>
    </location>
</feature>
<keyword evidence="3" id="KW-0520">NAD</keyword>
<dbReference type="InterPro" id="IPR008927">
    <property type="entry name" value="6-PGluconate_DH-like_C_sf"/>
</dbReference>
<dbReference type="SUPFAM" id="SSF51735">
    <property type="entry name" value="NAD(P)-binding Rossmann-fold domains"/>
    <property type="match status" value="1"/>
</dbReference>
<evidence type="ECO:0000256" key="4">
    <source>
        <dbReference type="PIRSR" id="PIRSR000103-1"/>
    </source>
</evidence>
<dbReference type="PANTHER" id="PTHR43580:SF2">
    <property type="entry name" value="CYTOKINE-LIKE NUCLEAR FACTOR N-PAC"/>
    <property type="match status" value="1"/>
</dbReference>
<dbReference type="InterPro" id="IPR015815">
    <property type="entry name" value="HIBADH-related"/>
</dbReference>
<dbReference type="Gene3D" id="3.40.50.720">
    <property type="entry name" value="NAD(P)-binding Rossmann-like Domain"/>
    <property type="match status" value="1"/>
</dbReference>
<dbReference type="GO" id="GO:0016054">
    <property type="term" value="P:organic acid catabolic process"/>
    <property type="evidence" value="ECO:0007669"/>
    <property type="project" value="UniProtKB-ARBA"/>
</dbReference>
<evidence type="ECO:0000256" key="3">
    <source>
        <dbReference type="ARBA" id="ARBA00023027"/>
    </source>
</evidence>
<dbReference type="InterPro" id="IPR006115">
    <property type="entry name" value="6PGDH_NADP-bd"/>
</dbReference>
<dbReference type="Pfam" id="PF14833">
    <property type="entry name" value="NAD_binding_11"/>
    <property type="match status" value="1"/>
</dbReference>
<keyword evidence="2" id="KW-0560">Oxidoreductase</keyword>
<dbReference type="SUPFAM" id="SSF48179">
    <property type="entry name" value="6-phosphogluconate dehydrogenase C-terminal domain-like"/>
    <property type="match status" value="1"/>
</dbReference>
<comment type="similarity">
    <text evidence="1">Belongs to the HIBADH-related family.</text>
</comment>
<sequence>MTSDDMTSGGTTAGRPVVAVLGLGIMGRAMAGNLLRRGLPVRVWNRTPDRAAALADQGAVVASSPAEAVSGADVVLTMLTDGPAVAEVMRAAAPGLRAGQVWAQTTTVGLTAVSELAELAQRHGLVFVDAPVQGTRQPAEAGQLVVLAAGPTAVREALRPVFEAVGWHTEWLDEDGATGVASRLKLVLNSWALTMTNGVAEAVALARGLGVDPALFGRMIAGGPMDSPYLQAKAAAVLADDFTPSFTVRNAEKDARLVAEAAETAGVRLDLALAAGERFRRARELGHGEEDMVANYFGSFPQ</sequence>
<dbReference type="InterPro" id="IPR029154">
    <property type="entry name" value="HIBADH-like_NADP-bd"/>
</dbReference>
<dbReference type="InterPro" id="IPR002204">
    <property type="entry name" value="3-OH-isobutyrate_DH-rel_CS"/>
</dbReference>
<reference evidence="7 8" key="1">
    <citation type="submission" date="2016-11" db="EMBL/GenBank/DDBJ databases">
        <authorList>
            <person name="Jaros S."/>
            <person name="Januszkiewicz K."/>
            <person name="Wedrychowicz H."/>
        </authorList>
    </citation>
    <scope>NUCLEOTIDE SEQUENCE [LARGE SCALE GENOMIC DNA]</scope>
    <source>
        <strain evidence="7 8">DSM 44523</strain>
    </source>
</reference>
<dbReference type="PROSITE" id="PS00895">
    <property type="entry name" value="3_HYDROXYISOBUT_DH"/>
    <property type="match status" value="1"/>
</dbReference>
<gene>
    <name evidence="7" type="ORF">SAMN05444320_103750</name>
</gene>
<dbReference type="Proteomes" id="UP000184501">
    <property type="component" value="Unassembled WGS sequence"/>
</dbReference>
<evidence type="ECO:0000256" key="1">
    <source>
        <dbReference type="ARBA" id="ARBA00009080"/>
    </source>
</evidence>
<dbReference type="EMBL" id="FQVN01000003">
    <property type="protein sequence ID" value="SHF46474.1"/>
    <property type="molecule type" value="Genomic_DNA"/>
</dbReference>